<evidence type="ECO:0000313" key="6">
    <source>
        <dbReference type="EMBL" id="KXX75538.1"/>
    </source>
</evidence>
<reference evidence="7 8" key="3">
    <citation type="submission" date="2016-01" db="EMBL/GenBank/DDBJ databases">
        <title>Madurella mycetomatis genome sequencing.</title>
        <authorList>
            <person name="Van De Sande W."/>
        </authorList>
    </citation>
    <scope>NUCLEOTIDE SEQUENCE [LARGE SCALE GENOMIC DNA]</scope>
    <source>
        <strain evidence="8">mm55</strain>
        <strain evidence="7">Mm55</strain>
    </source>
</reference>
<keyword evidence="2 5" id="KW-0812">Transmembrane</keyword>
<accession>A0A175WC61</accession>
<comment type="caution">
    <text evidence="7">The sequence shown here is derived from an EMBL/GenBank/DDBJ whole genome shotgun (WGS) entry which is preliminary data.</text>
</comment>
<dbReference type="Proteomes" id="UP000078237">
    <property type="component" value="Unassembled WGS sequence"/>
</dbReference>
<organism evidence="7 8">
    <name type="scientific">Madurella mycetomatis</name>
    <dbReference type="NCBI Taxonomy" id="100816"/>
    <lineage>
        <taxon>Eukaryota</taxon>
        <taxon>Fungi</taxon>
        <taxon>Dikarya</taxon>
        <taxon>Ascomycota</taxon>
        <taxon>Pezizomycotina</taxon>
        <taxon>Sordariomycetes</taxon>
        <taxon>Sordariomycetidae</taxon>
        <taxon>Sordariales</taxon>
        <taxon>Sordariales incertae sedis</taxon>
        <taxon>Madurella</taxon>
    </lineage>
</organism>
<dbReference type="PANTHER" id="PTHR46494">
    <property type="entry name" value="CORA FAMILY METAL ION TRANSPORTER (EUROFUNG)"/>
    <property type="match status" value="1"/>
</dbReference>
<dbReference type="GO" id="GO:0050897">
    <property type="term" value="F:cobalt ion binding"/>
    <property type="evidence" value="ECO:0007669"/>
    <property type="project" value="TreeGrafter"/>
</dbReference>
<keyword evidence="7" id="KW-0326">Glycosidase</keyword>
<dbReference type="Gene3D" id="1.20.58.340">
    <property type="entry name" value="Magnesium transport protein CorA, transmembrane region"/>
    <property type="match status" value="1"/>
</dbReference>
<proteinExistence type="predicted"/>
<keyword evidence="8" id="KW-1185">Reference proteome</keyword>
<reference evidence="8" key="1">
    <citation type="submission" date="2015-06" db="EMBL/GenBank/DDBJ databases">
        <authorList>
            <person name="van de Sande W.W.J."/>
        </authorList>
    </citation>
    <scope>NUCLEOTIDE SEQUENCE [LARGE SCALE GENOMIC DNA]</scope>
    <source>
        <strain evidence="8">mm55</strain>
    </source>
</reference>
<evidence type="ECO:0000256" key="2">
    <source>
        <dbReference type="ARBA" id="ARBA00022692"/>
    </source>
</evidence>
<keyword evidence="3 5" id="KW-1133">Transmembrane helix</keyword>
<dbReference type="SUPFAM" id="SSF144083">
    <property type="entry name" value="Magnesium transport protein CorA, transmembrane region"/>
    <property type="match status" value="1"/>
</dbReference>
<feature type="transmembrane region" description="Helical" evidence="5">
    <location>
        <begin position="456"/>
        <end position="480"/>
    </location>
</feature>
<evidence type="ECO:0000313" key="7">
    <source>
        <dbReference type="EMBL" id="KXX81276.1"/>
    </source>
</evidence>
<dbReference type="EMBL" id="LCTW02000039">
    <property type="protein sequence ID" value="KXX81276.1"/>
    <property type="molecule type" value="Genomic_DNA"/>
</dbReference>
<evidence type="ECO:0000256" key="3">
    <source>
        <dbReference type="ARBA" id="ARBA00022989"/>
    </source>
</evidence>
<dbReference type="GO" id="GO:0045493">
    <property type="term" value="P:xylan catabolic process"/>
    <property type="evidence" value="ECO:0007669"/>
    <property type="project" value="UniProtKB-KW"/>
</dbReference>
<keyword evidence="7" id="KW-0119">Carbohydrate metabolism</keyword>
<dbReference type="Pfam" id="PF01544">
    <property type="entry name" value="CorA"/>
    <property type="match status" value="1"/>
</dbReference>
<evidence type="ECO:0000256" key="4">
    <source>
        <dbReference type="ARBA" id="ARBA00023136"/>
    </source>
</evidence>
<dbReference type="InterPro" id="IPR045863">
    <property type="entry name" value="CorA_TM1_TM2"/>
</dbReference>
<dbReference type="GO" id="GO:0015087">
    <property type="term" value="F:cobalt ion transmembrane transporter activity"/>
    <property type="evidence" value="ECO:0007669"/>
    <property type="project" value="TreeGrafter"/>
</dbReference>
<protein>
    <submittedName>
        <fullName evidence="7">Endo-1,4-beta-xylanase A</fullName>
    </submittedName>
</protein>
<feature type="transmembrane region" description="Helical" evidence="5">
    <location>
        <begin position="330"/>
        <end position="349"/>
    </location>
</feature>
<sequence length="612" mass="68222">MGGWEAPLPDSSEMALFTKWATPVTQFREQWDIEQRIAINKPYDSDTARDPSELRLDHVRYERDPLFPARPYHPISSLDLGQGEVSHAAIECVSMYFKRTNGVNTGFLLFDPPRFHRKTHKRYDFWSDLDRPDTVTHESVFLSKQTCRDRFVETLQKAPRSELRGDTAREISNALLEIILEDELAVLTKINESLDSIDLSMASDDFLSKAMYTWRDRFGRWRNLLSSTRNSVEYLSCAQQVWDAAAGSDPLGLTGRLRSLQGHVHSTCSRIDSTFQAFASTMSIVESRRAIQQAETVTKLTRLAFFFVPPTLITGVFGANINEFNNQLTVWHWVVASLSTSLLTYLVSYRRQVLRLLIHSSHLLADTSLNRLSKIAIRWLTIARATWRAAPDLLVIGLWLGLNAVVIMSLWQVIESPIALEAKLGVSLAFLAGYSGAAILPLVLRCRQRRDSTSTAIMLGGILAALLMLLGMGVGVWKILGSQLSSSAKTAALLGILCFSALMSLASRLVTSRQETSCTTKVTAEFDSFQLAHSLPTTSIAFRIATADPVAKPSYNDYTLEYGADSPKTQGAVRIAKLVQPWGVKIDGVAESVRRLELGASHTTTSRMEPRC</sequence>
<dbReference type="EMBL" id="LCTW02000264">
    <property type="protein sequence ID" value="KXX75538.1"/>
    <property type="molecule type" value="Genomic_DNA"/>
</dbReference>
<keyword evidence="4 5" id="KW-0472">Membrane</keyword>
<feature type="transmembrane region" description="Helical" evidence="5">
    <location>
        <begin position="393"/>
        <end position="414"/>
    </location>
</feature>
<dbReference type="VEuPathDB" id="FungiDB:MMYC01_208048"/>
<dbReference type="OrthoDB" id="3231000at2759"/>
<feature type="transmembrane region" description="Helical" evidence="5">
    <location>
        <begin position="492"/>
        <end position="511"/>
    </location>
</feature>
<dbReference type="AlphaFoldDB" id="A0A175WC61"/>
<dbReference type="STRING" id="100816.A0A175WC61"/>
<dbReference type="PANTHER" id="PTHR46494:SF3">
    <property type="entry name" value="ZINC TRANSPORT PROTEIN ZNTB"/>
    <property type="match status" value="1"/>
</dbReference>
<reference evidence="7" key="2">
    <citation type="submission" date="2015-06" db="EMBL/GenBank/DDBJ databases">
        <authorList>
            <person name="Hoefler B.C."/>
            <person name="Straight P.D."/>
        </authorList>
    </citation>
    <scope>NUCLEOTIDE SEQUENCE [LARGE SCALE GENOMIC DNA]</scope>
    <source>
        <strain evidence="7">Mm55</strain>
    </source>
</reference>
<dbReference type="GO" id="GO:0000287">
    <property type="term" value="F:magnesium ion binding"/>
    <property type="evidence" value="ECO:0007669"/>
    <property type="project" value="TreeGrafter"/>
</dbReference>
<keyword evidence="7" id="KW-0858">Xylan degradation</keyword>
<keyword evidence="7" id="KW-0624">Polysaccharide degradation</keyword>
<dbReference type="GO" id="GO:0015095">
    <property type="term" value="F:magnesium ion transmembrane transporter activity"/>
    <property type="evidence" value="ECO:0007669"/>
    <property type="project" value="TreeGrafter"/>
</dbReference>
<keyword evidence="7" id="KW-0378">Hydrolase</keyword>
<name>A0A175WC61_9PEZI</name>
<feature type="transmembrane region" description="Helical" evidence="5">
    <location>
        <begin position="426"/>
        <end position="444"/>
    </location>
</feature>
<evidence type="ECO:0000256" key="1">
    <source>
        <dbReference type="ARBA" id="ARBA00004651"/>
    </source>
</evidence>
<dbReference type="InterPro" id="IPR002523">
    <property type="entry name" value="MgTranspt_CorA/ZnTranspt_ZntB"/>
</dbReference>
<dbReference type="GO" id="GO:0005886">
    <property type="term" value="C:plasma membrane"/>
    <property type="evidence" value="ECO:0007669"/>
    <property type="project" value="UniProtKB-SubCell"/>
</dbReference>
<dbReference type="VEuPathDB" id="FungiDB:MMYC01_203214"/>
<evidence type="ECO:0000313" key="8">
    <source>
        <dbReference type="Proteomes" id="UP000078237"/>
    </source>
</evidence>
<comment type="subcellular location">
    <subcellularLocation>
        <location evidence="1">Cell membrane</location>
        <topology evidence="1">Multi-pass membrane protein</topology>
    </subcellularLocation>
</comment>
<dbReference type="GO" id="GO:0016798">
    <property type="term" value="F:hydrolase activity, acting on glycosyl bonds"/>
    <property type="evidence" value="ECO:0007669"/>
    <property type="project" value="UniProtKB-KW"/>
</dbReference>
<evidence type="ECO:0000256" key="5">
    <source>
        <dbReference type="SAM" id="Phobius"/>
    </source>
</evidence>
<gene>
    <name evidence="7" type="ORF">MMYC01_203214</name>
    <name evidence="6" type="ORF">MMYC01_208048</name>
</gene>